<feature type="binding site" evidence="8">
    <location>
        <begin position="144"/>
        <end position="146"/>
    </location>
    <ligand>
        <name>ATP</name>
        <dbReference type="ChEBI" id="CHEBI:30616"/>
    </ligand>
</feature>
<dbReference type="HAMAP" id="MF_00140_B">
    <property type="entry name" value="Trp_tRNA_synth_B"/>
    <property type="match status" value="1"/>
</dbReference>
<dbReference type="FunFam" id="1.10.240.10:FF:000002">
    <property type="entry name" value="Tryptophan--tRNA ligase"/>
    <property type="match status" value="1"/>
</dbReference>
<feature type="short sequence motif" description="'KMSKS' region" evidence="8">
    <location>
        <begin position="192"/>
        <end position="196"/>
    </location>
</feature>
<gene>
    <name evidence="8" type="primary">trpS</name>
    <name evidence="10" type="ORF">SAMN02746089_00604</name>
</gene>
<reference evidence="10 11" key="1">
    <citation type="submission" date="2016-11" db="EMBL/GenBank/DDBJ databases">
        <authorList>
            <person name="Jaros S."/>
            <person name="Januszkiewicz K."/>
            <person name="Wedrychowicz H."/>
        </authorList>
    </citation>
    <scope>NUCLEOTIDE SEQUENCE [LARGE SCALE GENOMIC DNA]</scope>
    <source>
        <strain evidence="10 11">DSM 17918</strain>
    </source>
</reference>
<evidence type="ECO:0000256" key="6">
    <source>
        <dbReference type="ARBA" id="ARBA00023146"/>
    </source>
</evidence>
<protein>
    <recommendedName>
        <fullName evidence="8">Tryptophan--tRNA ligase</fullName>
        <ecNumber evidence="8">6.1.1.2</ecNumber>
    </recommendedName>
    <alternativeName>
        <fullName evidence="8">Tryptophanyl-tRNA synthetase</fullName>
        <shortName evidence="8">TrpRS</shortName>
    </alternativeName>
</protein>
<dbReference type="PANTHER" id="PTHR43766:SF1">
    <property type="entry name" value="TRYPTOPHAN--TRNA LIGASE, MITOCHONDRIAL"/>
    <property type="match status" value="1"/>
</dbReference>
<dbReference type="PRINTS" id="PR01039">
    <property type="entry name" value="TRNASYNTHTRP"/>
</dbReference>
<dbReference type="PANTHER" id="PTHR43766">
    <property type="entry name" value="TRYPTOPHAN--TRNA LIGASE, MITOCHONDRIAL"/>
    <property type="match status" value="1"/>
</dbReference>
<evidence type="ECO:0000256" key="1">
    <source>
        <dbReference type="ARBA" id="ARBA00005594"/>
    </source>
</evidence>
<comment type="function">
    <text evidence="8">Catalyzes the attachment of tryptophan to tRNA(Trp).</text>
</comment>
<evidence type="ECO:0000256" key="4">
    <source>
        <dbReference type="ARBA" id="ARBA00022840"/>
    </source>
</evidence>
<dbReference type="OrthoDB" id="9801042at2"/>
<keyword evidence="6 8" id="KW-0030">Aminoacyl-tRNA synthetase</keyword>
<evidence type="ECO:0000313" key="10">
    <source>
        <dbReference type="EMBL" id="SHE67240.1"/>
    </source>
</evidence>
<feature type="binding site" evidence="8">
    <location>
        <begin position="17"/>
        <end position="18"/>
    </location>
    <ligand>
        <name>ATP</name>
        <dbReference type="ChEBI" id="CHEBI:30616"/>
    </ligand>
</feature>
<feature type="binding site" evidence="8">
    <location>
        <position position="132"/>
    </location>
    <ligand>
        <name>L-tryptophan</name>
        <dbReference type="ChEBI" id="CHEBI:57912"/>
    </ligand>
</feature>
<feature type="binding site" evidence="8">
    <location>
        <begin position="192"/>
        <end position="196"/>
    </location>
    <ligand>
        <name>ATP</name>
        <dbReference type="ChEBI" id="CHEBI:30616"/>
    </ligand>
</feature>
<evidence type="ECO:0000256" key="2">
    <source>
        <dbReference type="ARBA" id="ARBA00022598"/>
    </source>
</evidence>
<evidence type="ECO:0000256" key="9">
    <source>
        <dbReference type="RuleBase" id="RU363036"/>
    </source>
</evidence>
<dbReference type="AlphaFoldDB" id="A0A1M4VEI3"/>
<dbReference type="InterPro" id="IPR024109">
    <property type="entry name" value="Trp-tRNA-ligase_bac-type"/>
</dbReference>
<dbReference type="EC" id="6.1.1.2" evidence="8"/>
<dbReference type="RefSeq" id="WP_073341668.1">
    <property type="nucleotide sequence ID" value="NZ_FQVH01000004.1"/>
</dbReference>
<keyword evidence="3 8" id="KW-0547">Nucleotide-binding</keyword>
<dbReference type="InterPro" id="IPR050203">
    <property type="entry name" value="Trp-tRNA_synthetase"/>
</dbReference>
<dbReference type="STRING" id="1121256.SAMN02746089_00604"/>
<accession>A0A1M4VEI3</accession>
<keyword evidence="8" id="KW-0963">Cytoplasm</keyword>
<dbReference type="Pfam" id="PF00579">
    <property type="entry name" value="tRNA-synt_1b"/>
    <property type="match status" value="1"/>
</dbReference>
<dbReference type="PROSITE" id="PS00178">
    <property type="entry name" value="AA_TRNA_LIGASE_I"/>
    <property type="match status" value="1"/>
</dbReference>
<dbReference type="InterPro" id="IPR002306">
    <property type="entry name" value="Trp-tRNA-ligase"/>
</dbReference>
<dbReference type="Gene3D" id="3.40.50.620">
    <property type="entry name" value="HUPs"/>
    <property type="match status" value="1"/>
</dbReference>
<comment type="catalytic activity">
    <reaction evidence="7 8">
        <text>tRNA(Trp) + L-tryptophan + ATP = L-tryptophyl-tRNA(Trp) + AMP + diphosphate + H(+)</text>
        <dbReference type="Rhea" id="RHEA:24080"/>
        <dbReference type="Rhea" id="RHEA-COMP:9671"/>
        <dbReference type="Rhea" id="RHEA-COMP:9705"/>
        <dbReference type="ChEBI" id="CHEBI:15378"/>
        <dbReference type="ChEBI" id="CHEBI:30616"/>
        <dbReference type="ChEBI" id="CHEBI:33019"/>
        <dbReference type="ChEBI" id="CHEBI:57912"/>
        <dbReference type="ChEBI" id="CHEBI:78442"/>
        <dbReference type="ChEBI" id="CHEBI:78535"/>
        <dbReference type="ChEBI" id="CHEBI:456215"/>
        <dbReference type="EC" id="6.1.1.2"/>
    </reaction>
</comment>
<evidence type="ECO:0000256" key="7">
    <source>
        <dbReference type="ARBA" id="ARBA00049929"/>
    </source>
</evidence>
<feature type="binding site" evidence="8">
    <location>
        <position position="183"/>
    </location>
    <ligand>
        <name>ATP</name>
        <dbReference type="ChEBI" id="CHEBI:30616"/>
    </ligand>
</feature>
<comment type="subcellular location">
    <subcellularLocation>
        <location evidence="8">Cytoplasm</location>
    </subcellularLocation>
</comment>
<evidence type="ECO:0000313" key="11">
    <source>
        <dbReference type="Proteomes" id="UP000184088"/>
    </source>
</evidence>
<feature type="binding site" evidence="8">
    <location>
        <begin position="9"/>
        <end position="11"/>
    </location>
    <ligand>
        <name>ATP</name>
        <dbReference type="ChEBI" id="CHEBI:30616"/>
    </ligand>
</feature>
<keyword evidence="4 8" id="KW-0067">ATP-binding</keyword>
<dbReference type="GO" id="GO:0005829">
    <property type="term" value="C:cytosol"/>
    <property type="evidence" value="ECO:0007669"/>
    <property type="project" value="TreeGrafter"/>
</dbReference>
<name>A0A1M4VEI3_9THEO</name>
<evidence type="ECO:0000256" key="8">
    <source>
        <dbReference type="HAMAP-Rule" id="MF_00140"/>
    </source>
</evidence>
<dbReference type="Gene3D" id="1.10.240.10">
    <property type="entry name" value="Tyrosyl-Transfer RNA Synthetase"/>
    <property type="match status" value="1"/>
</dbReference>
<dbReference type="InterPro" id="IPR001412">
    <property type="entry name" value="aa-tRNA-synth_I_CS"/>
</dbReference>
<dbReference type="GO" id="GO:0004830">
    <property type="term" value="F:tryptophan-tRNA ligase activity"/>
    <property type="evidence" value="ECO:0007669"/>
    <property type="project" value="UniProtKB-UniRule"/>
</dbReference>
<evidence type="ECO:0000256" key="5">
    <source>
        <dbReference type="ARBA" id="ARBA00022917"/>
    </source>
</evidence>
<dbReference type="SUPFAM" id="SSF52374">
    <property type="entry name" value="Nucleotidylyl transferase"/>
    <property type="match status" value="1"/>
</dbReference>
<dbReference type="NCBIfam" id="TIGR00233">
    <property type="entry name" value="trpS"/>
    <property type="match status" value="1"/>
</dbReference>
<dbReference type="EMBL" id="FQVH01000004">
    <property type="protein sequence ID" value="SHE67240.1"/>
    <property type="molecule type" value="Genomic_DNA"/>
</dbReference>
<feature type="short sequence motif" description="'HIGH' region" evidence="8">
    <location>
        <begin position="10"/>
        <end position="18"/>
    </location>
</feature>
<sequence length="324" mass="36374">MARVFSGVQPTGDIHIGNYLGALKQFVELQDQHECFFCVVDLHALTVPQDPVELKKKVIQLAGLYLAVGLDPSKVTIFVQSYVPAHSELAWLLECMTYFGELSRMTQFKDKSRGKENVSVGLFTYPDLMAADILLYDTNYVPVGADQKQHLELTRDIAQRFNNRYGETFVVPEPLIGKIGARIMSLTNPTKKMSKSEEDEMGRISLLDTPDKVKKKIMRAVTDSENRIYFDPENKPGLSNLISLMSVQTGQSVDEVVAQYEGKGYGALKKDLVEVTVNTLKGIQDRYYALSEEEIRVVLSEGAQRAGVIAEKTLRRVQEKMGLR</sequence>
<keyword evidence="2 8" id="KW-0436">Ligase</keyword>
<keyword evidence="11" id="KW-1185">Reference proteome</keyword>
<dbReference type="InterPro" id="IPR002305">
    <property type="entry name" value="aa-tRNA-synth_Ic"/>
</dbReference>
<organism evidence="10 11">
    <name type="scientific">Caldanaerobius fijiensis DSM 17918</name>
    <dbReference type="NCBI Taxonomy" id="1121256"/>
    <lineage>
        <taxon>Bacteria</taxon>
        <taxon>Bacillati</taxon>
        <taxon>Bacillota</taxon>
        <taxon>Clostridia</taxon>
        <taxon>Thermoanaerobacterales</taxon>
        <taxon>Thermoanaerobacteraceae</taxon>
        <taxon>Caldanaerobius</taxon>
    </lineage>
</organism>
<keyword evidence="5 8" id="KW-0648">Protein biosynthesis</keyword>
<dbReference type="CDD" id="cd00806">
    <property type="entry name" value="TrpRS_core"/>
    <property type="match status" value="1"/>
</dbReference>
<comment type="subunit">
    <text evidence="8">Homodimer.</text>
</comment>
<proteinExistence type="inferred from homology"/>
<dbReference type="GO" id="GO:0005524">
    <property type="term" value="F:ATP binding"/>
    <property type="evidence" value="ECO:0007669"/>
    <property type="project" value="UniProtKB-UniRule"/>
</dbReference>
<dbReference type="Proteomes" id="UP000184088">
    <property type="component" value="Unassembled WGS sequence"/>
</dbReference>
<comment type="similarity">
    <text evidence="1 8 9">Belongs to the class-I aminoacyl-tRNA synthetase family.</text>
</comment>
<evidence type="ECO:0000256" key="3">
    <source>
        <dbReference type="ARBA" id="ARBA00022741"/>
    </source>
</evidence>
<dbReference type="GO" id="GO:0006436">
    <property type="term" value="P:tryptophanyl-tRNA aminoacylation"/>
    <property type="evidence" value="ECO:0007669"/>
    <property type="project" value="UniProtKB-UniRule"/>
</dbReference>
<dbReference type="InterPro" id="IPR014729">
    <property type="entry name" value="Rossmann-like_a/b/a_fold"/>
</dbReference>